<feature type="compositionally biased region" description="Low complexity" evidence="1">
    <location>
        <begin position="85"/>
        <end position="115"/>
    </location>
</feature>
<keyword evidence="2" id="KW-1185">Reference proteome</keyword>
<accession>A0AA97JJC4</accession>
<gene>
    <name evidence="3" type="primary">LOC129332719</name>
</gene>
<feature type="region of interest" description="Disordered" evidence="1">
    <location>
        <begin position="135"/>
        <end position="186"/>
    </location>
</feature>
<feature type="compositionally biased region" description="Pro residues" evidence="1">
    <location>
        <begin position="75"/>
        <end position="84"/>
    </location>
</feature>
<feature type="compositionally biased region" description="Pro residues" evidence="1">
    <location>
        <begin position="156"/>
        <end position="179"/>
    </location>
</feature>
<dbReference type="GeneID" id="129332719"/>
<organism evidence="2 3">
    <name type="scientific">Eublepharis macularius</name>
    <name type="common">Leopard gecko</name>
    <name type="synonym">Cyrtodactylus macularius</name>
    <dbReference type="NCBI Taxonomy" id="481883"/>
    <lineage>
        <taxon>Eukaryota</taxon>
        <taxon>Metazoa</taxon>
        <taxon>Chordata</taxon>
        <taxon>Craniata</taxon>
        <taxon>Vertebrata</taxon>
        <taxon>Euteleostomi</taxon>
        <taxon>Lepidosauria</taxon>
        <taxon>Squamata</taxon>
        <taxon>Bifurcata</taxon>
        <taxon>Gekkota</taxon>
        <taxon>Eublepharidae</taxon>
        <taxon>Eublepharinae</taxon>
        <taxon>Eublepharis</taxon>
    </lineage>
</organism>
<evidence type="ECO:0000313" key="2">
    <source>
        <dbReference type="Proteomes" id="UP001190640"/>
    </source>
</evidence>
<protein>
    <submittedName>
        <fullName evidence="3">WAS/WASL-interacting protein family member 1-like</fullName>
    </submittedName>
</protein>
<feature type="region of interest" description="Disordered" evidence="1">
    <location>
        <begin position="1"/>
        <end position="117"/>
    </location>
</feature>
<evidence type="ECO:0000256" key="1">
    <source>
        <dbReference type="SAM" id="MobiDB-lite"/>
    </source>
</evidence>
<feature type="compositionally biased region" description="Pro residues" evidence="1">
    <location>
        <begin position="1"/>
        <end position="12"/>
    </location>
</feature>
<proteinExistence type="predicted"/>
<dbReference type="RefSeq" id="XP_054839920.1">
    <property type="nucleotide sequence ID" value="XM_054983945.1"/>
</dbReference>
<dbReference type="Proteomes" id="UP001190640">
    <property type="component" value="Chromosome 6"/>
</dbReference>
<feature type="compositionally biased region" description="Basic and acidic residues" evidence="1">
    <location>
        <begin position="135"/>
        <end position="155"/>
    </location>
</feature>
<dbReference type="KEGG" id="emc:129332719"/>
<name>A0AA97JJC4_EUBMA</name>
<reference evidence="3" key="1">
    <citation type="submission" date="2025-08" db="UniProtKB">
        <authorList>
            <consortium name="RefSeq"/>
        </authorList>
    </citation>
    <scope>IDENTIFICATION</scope>
    <source>
        <tissue evidence="3">Blood</tissue>
    </source>
</reference>
<dbReference type="AlphaFoldDB" id="A0AA97JJC4"/>
<sequence>MQRMRPPPPPIGLDPRPGAQRGRQQVSAPALSGPPTARRGAALPFATRAPQVSSALRGSSPGCTAEQAQWGSLPEPRPPPPPLPAHESPSRARNSPSRRGSWPAPASWPRPSLAACPRLPSGPLVSCCWRRPREKVAVEAVDGKKRRSGDREAARPRPPLVPAGSPAPPPPPPPPPPASLSPFSFLSLPPSLLPLRPLSSPTPGQ</sequence>
<evidence type="ECO:0000313" key="3">
    <source>
        <dbReference type="RefSeq" id="XP_054839920.1"/>
    </source>
</evidence>